<feature type="compositionally biased region" description="Polar residues" evidence="10">
    <location>
        <begin position="58"/>
        <end position="79"/>
    </location>
</feature>
<dbReference type="InterPro" id="IPR041373">
    <property type="entry name" value="RT_RNaseH"/>
</dbReference>
<keyword evidence="15" id="KW-1185">Reference proteome</keyword>
<dbReference type="SUPFAM" id="SSF56672">
    <property type="entry name" value="DNA/RNA polymerases"/>
    <property type="match status" value="2"/>
</dbReference>
<keyword evidence="5" id="KW-0255">Endonuclease</keyword>
<dbReference type="CDD" id="cd01647">
    <property type="entry name" value="RT_LTR"/>
    <property type="match status" value="1"/>
</dbReference>
<keyword evidence="8" id="KW-0479">Metal-binding</keyword>
<evidence type="ECO:0000256" key="5">
    <source>
        <dbReference type="ARBA" id="ARBA00022759"/>
    </source>
</evidence>
<evidence type="ECO:0000256" key="9">
    <source>
        <dbReference type="SAM" id="Coils"/>
    </source>
</evidence>
<feature type="domain" description="Reverse transcriptase" evidence="12">
    <location>
        <begin position="652"/>
        <end position="831"/>
    </location>
</feature>
<feature type="region of interest" description="Disordered" evidence="10">
    <location>
        <begin position="1774"/>
        <end position="1803"/>
    </location>
</feature>
<dbReference type="Proteomes" id="UP001396334">
    <property type="component" value="Unassembled WGS sequence"/>
</dbReference>
<dbReference type="PROSITE" id="PS50878">
    <property type="entry name" value="RT_POL"/>
    <property type="match status" value="1"/>
</dbReference>
<accession>A0ABR2TZ47</accession>
<keyword evidence="6" id="KW-0378">Hydrolase</keyword>
<dbReference type="Gene3D" id="3.10.10.10">
    <property type="entry name" value="HIV Type 1 Reverse Transcriptase, subunit A, domain 1"/>
    <property type="match status" value="2"/>
</dbReference>
<evidence type="ECO:0000256" key="1">
    <source>
        <dbReference type="ARBA" id="ARBA00012493"/>
    </source>
</evidence>
<evidence type="ECO:0000313" key="14">
    <source>
        <dbReference type="EMBL" id="KAK9042735.1"/>
    </source>
</evidence>
<dbReference type="Pfam" id="PF17917">
    <property type="entry name" value="RT_RNaseH"/>
    <property type="match status" value="1"/>
</dbReference>
<gene>
    <name evidence="14" type="ORF">V6N11_017798</name>
</gene>
<dbReference type="Pfam" id="PF24626">
    <property type="entry name" value="SH3_Tf2-1"/>
    <property type="match status" value="1"/>
</dbReference>
<protein>
    <recommendedName>
        <fullName evidence="1">RNA-directed DNA polymerase</fullName>
        <ecNumber evidence="1">2.7.7.49</ecNumber>
    </recommendedName>
</protein>
<dbReference type="InterPro" id="IPR036397">
    <property type="entry name" value="RNaseH_sf"/>
</dbReference>
<dbReference type="InterPro" id="IPR043502">
    <property type="entry name" value="DNA/RNA_pol_sf"/>
</dbReference>
<keyword evidence="4" id="KW-0540">Nuclease</keyword>
<dbReference type="Pfam" id="PF00078">
    <property type="entry name" value="RVT_1"/>
    <property type="match status" value="1"/>
</dbReference>
<dbReference type="InterPro" id="IPR012337">
    <property type="entry name" value="RNaseH-like_sf"/>
</dbReference>
<dbReference type="InterPro" id="IPR056924">
    <property type="entry name" value="SH3_Tf2-1"/>
</dbReference>
<dbReference type="Gene3D" id="1.10.340.70">
    <property type="match status" value="1"/>
</dbReference>
<dbReference type="Pfam" id="PF13650">
    <property type="entry name" value="Asp_protease_2"/>
    <property type="match status" value="1"/>
</dbReference>
<feature type="region of interest" description="Disordered" evidence="10">
    <location>
        <begin position="1916"/>
        <end position="1979"/>
    </location>
</feature>
<evidence type="ECO:0000256" key="10">
    <source>
        <dbReference type="SAM" id="MobiDB-lite"/>
    </source>
</evidence>
<feature type="region of interest" description="Disordered" evidence="10">
    <location>
        <begin position="1462"/>
        <end position="1483"/>
    </location>
</feature>
<dbReference type="CDD" id="cd09274">
    <property type="entry name" value="RNase_HI_RT_Ty3"/>
    <property type="match status" value="1"/>
</dbReference>
<dbReference type="PROSITE" id="PS50994">
    <property type="entry name" value="INTEGRASE"/>
    <property type="match status" value="1"/>
</dbReference>
<dbReference type="InterPro" id="IPR043128">
    <property type="entry name" value="Rev_trsase/Diguanyl_cyclase"/>
</dbReference>
<name>A0ABR2TZ47_9ROSI</name>
<feature type="region of interest" description="Disordered" evidence="10">
    <location>
        <begin position="35"/>
        <end position="79"/>
    </location>
</feature>
<feature type="compositionally biased region" description="Basic and acidic residues" evidence="10">
    <location>
        <begin position="35"/>
        <end position="57"/>
    </location>
</feature>
<dbReference type="SMART" id="SM00343">
    <property type="entry name" value="ZnF_C2HC"/>
    <property type="match status" value="2"/>
</dbReference>
<evidence type="ECO:0000256" key="7">
    <source>
        <dbReference type="ARBA" id="ARBA00022918"/>
    </source>
</evidence>
<feature type="compositionally biased region" description="Polar residues" evidence="10">
    <location>
        <begin position="1774"/>
        <end position="1796"/>
    </location>
</feature>
<dbReference type="InterPro" id="IPR021109">
    <property type="entry name" value="Peptidase_aspartic_dom_sf"/>
</dbReference>
<feature type="region of interest" description="Disordered" evidence="10">
    <location>
        <begin position="248"/>
        <end position="319"/>
    </location>
</feature>
<evidence type="ECO:0000313" key="15">
    <source>
        <dbReference type="Proteomes" id="UP001396334"/>
    </source>
</evidence>
<evidence type="ECO:0000256" key="4">
    <source>
        <dbReference type="ARBA" id="ARBA00022722"/>
    </source>
</evidence>
<dbReference type="EC" id="2.7.7.49" evidence="1"/>
<feature type="compositionally biased region" description="Basic and acidic residues" evidence="10">
    <location>
        <begin position="1945"/>
        <end position="1961"/>
    </location>
</feature>
<dbReference type="PROSITE" id="PS50158">
    <property type="entry name" value="ZF_CCHC"/>
    <property type="match status" value="1"/>
</dbReference>
<dbReference type="SUPFAM" id="SSF53098">
    <property type="entry name" value="Ribonuclease H-like"/>
    <property type="match status" value="1"/>
</dbReference>
<keyword evidence="3" id="KW-0548">Nucleotidyltransferase</keyword>
<dbReference type="InterPro" id="IPR041588">
    <property type="entry name" value="Integrase_H2C2"/>
</dbReference>
<dbReference type="Gene3D" id="3.30.420.10">
    <property type="entry name" value="Ribonuclease H-like superfamily/Ribonuclease H"/>
    <property type="match status" value="1"/>
</dbReference>
<evidence type="ECO:0000256" key="2">
    <source>
        <dbReference type="ARBA" id="ARBA00022679"/>
    </source>
</evidence>
<evidence type="ECO:0000256" key="8">
    <source>
        <dbReference type="PROSITE-ProRule" id="PRU00047"/>
    </source>
</evidence>
<keyword evidence="8" id="KW-0863">Zinc-finger</keyword>
<dbReference type="Pfam" id="PF17921">
    <property type="entry name" value="Integrase_H2C2"/>
    <property type="match status" value="1"/>
</dbReference>
<dbReference type="InterPro" id="IPR005162">
    <property type="entry name" value="Retrotrans_gag_dom"/>
</dbReference>
<dbReference type="PANTHER" id="PTHR35046:SF9">
    <property type="entry name" value="RNA-DIRECTED DNA POLYMERASE"/>
    <property type="match status" value="1"/>
</dbReference>
<feature type="compositionally biased region" description="Basic and acidic residues" evidence="10">
    <location>
        <begin position="1916"/>
        <end position="1937"/>
    </location>
</feature>
<sequence>MAGSSDESEGQTPNLQVEAIIRELKKSFREELEPIHDRLERLEGSQTNTHEEDHAENGSDQTPNQRQNPRQGRVQQVDDNLTNIKVAIPSFQGRTDPDAYLAWESKVEHVFECYNYSEQKKVRLAAMEFIDYALLWWDQLLISRRRTGEGPVRDWAEMKRIMRRRFVPSHYHRDLFQKLQGLKQGSKSVEDYFKEMEMSMMRANIIEDREATMARFLSGLNTDIANVVELQHYVELDEMVHMAIKVERQQRRKTTSSRGNTSFKPVSSTPFNSSNNFRKPAPQAPLQIRERIETSKPKPPVADVGRGKQSMHSTPQERTRDIQCFKCLGRGHVASQCPNRRTMLLRDNGDIESESEEDDPIHLVEDTEDDDLEEPETGKIMELMVVKRSLNAQPVQNEQQRENIFHTRCNVLDKVCVVIIDSGSCTNVASSVMVDKLGLKMTKHPHPYKLQWLNDGGELKVTRQVVVPFSIGKYKDEVLCDVVTMDATHLLLGRPWQYDKKAMHDGFTNRYSFMHVGKKITLAPLTPSQVHEDQASLKRNIDAAKSKKKMVVYASSKEIRKCLSSQQTVLILLFKDSCLLAELPADLPAPIVSLLQEYDDVFPEETPKGLPPLRGIEHQIDFIPGATIPNRPAYRTNPEETKEIQRQVTELMDKGYIRESLSPCAVPVLIVPKKDGSWRMCVDCRAVNQITIKYRHPIPRLDDMLDELCGATIFSKIDLKSGYHQIRMREGDEWKTAFKTKLGLYEWLVMPFGLTNAPSTFMRLMNHVLRAFIGRFCVVYFDDILIYSKNLQDHADHLRAVLQTLREEKLFGNMAKCVFCTDKLTFLGYIVSSQGVEVDPEKIKAIQEWPRPTTISQVRSFHGLTSFYRRFVPNFSSITAPLTGIIKKYSVFSWGKEQEQAFIKIKDCLTRAPVLALPNFDKTFEIECDASGVGIGAVLMQEKRPIAYFSEKLSGAALNYPVYDKEMYALIRALEIWQHYLLPKEFVIHTDHEALRYITGQHKLNKRHAKWVEFLESFPYVIHYKKGKENVVADALSRRYVLLNCLDSHLIGFAYIRELYGNDPDFCEKFNACEKCAVGKFYRHDGYLFKENRICIPQGSMRDILLREAHEGGLMGHFGVTKTLQTLKEHLFWPKMRRDVERFCERCVTCKKAKSKVSPQGMYLPLPIPDFPWTDISMDFVLGLPRTKTGRDSIFVVVDRFSKMAHFIACHKTDDAVNVANLFFRDVVRLHGIPRSIVSDRDVKFLGHFWRTLWSKLGTKLMFSTTCHPQTDGQTEVVNRVLSTLLRAVIKKNIKTWEDCLPHVEFAYNHAVHSATNMSPFEVVYGYNPTTPLDMLPLPFEQVMNRDGQSKAEFVKKLHQQVKENLEKRTRQYETRANKGKKRVTFDVGDWVWVHFRKERFPAQRSSKLLPRGDGPFQIVEKVNDNAYKLDLPGEYTVSATFNISDLTPFYDSADLRSNPFQEGGDDVSTSAPAPIVDPEVLPQGPITRSKAKQFREALFLTCAKLSDSFDINGALEHKCVNVLHTDVEIKEHVVEDLSLARVKLRSFSTSATLAQLKLNNPEAAETRPMYGRVTYKHVDSLWTSKHVHGTLFEHMHGMCIPHTWAACGRPLFPLVFECMNFQQLPPLMNAQVAAMDEFAYNSPRSVTIEETPFRQVTSYQEAFEILDRVANNDYQFPTSRLGSGRRTSGKLELDANDSVSAQLSAITNLLKNLHKPSDVREAKALSCIHCEGTHHATDCPVMHEQASYLGNYNRNSNNPYSNTYNPGWRQHPNFSWNNQGGTNASCSNRQQNTNAPPGFQANMPWHSESKGNATVSGSTSMEATMQEFIFTTKTMLQEHSTSIKYHGNMLQTQGALLQSHSSSLRALETQVGQIAQALQVRPQGNLPSNTEVTKSNGKEHCSALTLRSGKEINKDDKFGGKIMEDLTPSDDQKEPEVEIDSPIEEDKGEKLDNEKAEEQHVNATASAVPKPARDEVRPPPPFPQRLKKHKEDLQFQKFVNIVTKKRKAESYETVALASEYCAGRVELPIKKKDPGSFIIPCSIGNNFMGNALCDLGSSVNMMPKAVFKKLGIGIERPTTVILQLADRSHVRPEGKVEDVIVKVGKFVFPVDFLILDCEVDDKAPIILGRPFLATGRILIDCEKGDFTMRVADQTMTINVFDTLQYMGDQGDCYHLREEHTTASEEESDMICCSKFIQIKDFENLKKGDNEELEATTHDSHQVSSFTIRPGMRFEPLDFSEFTAPKPSLEHAPSLELKPLPPHLKYVYLGSNETLPVIISSKLLPDQECSLINLLSQYKKAIGWTMADLKGISPTICMHKIMLEECHSNSVEPQRRLNPAMKKVVMKEIIKWLDAGVIYPISDNSWVSPVQCVPKKGGITVVTNDENELLPTRTVTRWRICMDLGSSIKLRRKITSLYLLSIKCWINSRERNFIASLMATQGTIKLL</sequence>
<proteinExistence type="predicted"/>
<dbReference type="Gene3D" id="3.10.20.370">
    <property type="match status" value="1"/>
</dbReference>
<dbReference type="InterPro" id="IPR036875">
    <property type="entry name" value="Znf_CCHC_sf"/>
</dbReference>
<feature type="compositionally biased region" description="Polar residues" evidence="10">
    <location>
        <begin position="256"/>
        <end position="277"/>
    </location>
</feature>
<feature type="coiled-coil region" evidence="9">
    <location>
        <begin position="1356"/>
        <end position="1383"/>
    </location>
</feature>
<evidence type="ECO:0000256" key="6">
    <source>
        <dbReference type="ARBA" id="ARBA00022801"/>
    </source>
</evidence>
<evidence type="ECO:0000259" key="11">
    <source>
        <dbReference type="PROSITE" id="PS50158"/>
    </source>
</evidence>
<evidence type="ECO:0000259" key="13">
    <source>
        <dbReference type="PROSITE" id="PS50994"/>
    </source>
</evidence>
<evidence type="ECO:0000256" key="3">
    <source>
        <dbReference type="ARBA" id="ARBA00022695"/>
    </source>
</evidence>
<evidence type="ECO:0000259" key="12">
    <source>
        <dbReference type="PROSITE" id="PS50878"/>
    </source>
</evidence>
<feature type="domain" description="Integrase catalytic" evidence="13">
    <location>
        <begin position="1168"/>
        <end position="1328"/>
    </location>
</feature>
<organism evidence="14 15">
    <name type="scientific">Hibiscus sabdariffa</name>
    <name type="common">roselle</name>
    <dbReference type="NCBI Taxonomy" id="183260"/>
    <lineage>
        <taxon>Eukaryota</taxon>
        <taxon>Viridiplantae</taxon>
        <taxon>Streptophyta</taxon>
        <taxon>Embryophyta</taxon>
        <taxon>Tracheophyta</taxon>
        <taxon>Spermatophyta</taxon>
        <taxon>Magnoliopsida</taxon>
        <taxon>eudicotyledons</taxon>
        <taxon>Gunneridae</taxon>
        <taxon>Pentapetalae</taxon>
        <taxon>rosids</taxon>
        <taxon>malvids</taxon>
        <taxon>Malvales</taxon>
        <taxon>Malvaceae</taxon>
        <taxon>Malvoideae</taxon>
        <taxon>Hibiscus</taxon>
    </lineage>
</organism>
<dbReference type="Gene3D" id="3.30.70.270">
    <property type="match status" value="2"/>
</dbReference>
<keyword evidence="9" id="KW-0175">Coiled coil</keyword>
<dbReference type="InterPro" id="IPR001584">
    <property type="entry name" value="Integrase_cat-core"/>
</dbReference>
<dbReference type="Gene3D" id="2.40.70.10">
    <property type="entry name" value="Acid Proteases"/>
    <property type="match status" value="2"/>
</dbReference>
<reference evidence="14 15" key="1">
    <citation type="journal article" date="2024" name="G3 (Bethesda)">
        <title>Genome assembly of Hibiscus sabdariffa L. provides insights into metabolisms of medicinal natural products.</title>
        <authorList>
            <person name="Kim T."/>
        </authorList>
    </citation>
    <scope>NUCLEOTIDE SEQUENCE [LARGE SCALE GENOMIC DNA]</scope>
    <source>
        <strain evidence="14">TK-2024</strain>
        <tissue evidence="14">Old leaves</tissue>
    </source>
</reference>
<dbReference type="InterPro" id="IPR000477">
    <property type="entry name" value="RT_dom"/>
</dbReference>
<dbReference type="CDD" id="cd00303">
    <property type="entry name" value="retropepsin_like"/>
    <property type="match status" value="2"/>
</dbReference>
<dbReference type="InterPro" id="IPR001878">
    <property type="entry name" value="Znf_CCHC"/>
</dbReference>
<dbReference type="SUPFAM" id="SSF57756">
    <property type="entry name" value="Retrovirus zinc finger-like domains"/>
    <property type="match status" value="1"/>
</dbReference>
<dbReference type="EMBL" id="JBBPBN010000004">
    <property type="protein sequence ID" value="KAK9042735.1"/>
    <property type="molecule type" value="Genomic_DNA"/>
</dbReference>
<keyword evidence="8" id="KW-0862">Zinc</keyword>
<keyword evidence="2" id="KW-0808">Transferase</keyword>
<dbReference type="PANTHER" id="PTHR35046">
    <property type="entry name" value="ZINC KNUCKLE (CCHC-TYPE) FAMILY PROTEIN"/>
    <property type="match status" value="1"/>
</dbReference>
<keyword evidence="7" id="KW-0695">RNA-directed DNA polymerase</keyword>
<feature type="domain" description="CCHC-type" evidence="11">
    <location>
        <begin position="324"/>
        <end position="339"/>
    </location>
</feature>
<comment type="caution">
    <text evidence="14">The sequence shown here is derived from an EMBL/GenBank/DDBJ whole genome shotgun (WGS) entry which is preliminary data.</text>
</comment>
<dbReference type="Pfam" id="PF03732">
    <property type="entry name" value="Retrotrans_gag"/>
    <property type="match status" value="1"/>
</dbReference>